<evidence type="ECO:0000256" key="1">
    <source>
        <dbReference type="SAM" id="MobiDB-lite"/>
    </source>
</evidence>
<sequence>MDEDTATRFVSSLVKSIQALCNGYIDFSSSIEVVGHIHLNIDRNKKLDYVLTEEVSKSVSEGATVFASHSYHSHPPPSASSKTSGDASNQNRRKSQVSRDNDPLSITSLPPEVPNTSRSHSSSRVEENSDSSGSANYSQDFTPVKSENNRTSCQVQESLDRRRKGVPLSHTHRTQSPAAKRPRNHDTSSAVQNPGFDVIEIKEEPDDEPSVYFGDNSSSNMGAGQDIQTPDFSNVVMESLDRVGQIEGTQLVAGGDSGQQHQPFPVMLHTNPGMPSSSSQGPGPSLNPQSTASTSGGVAPMPVVRGDTPGKATGEKTQSKATDEKTQAESFKRTHYLQSIHSTTSTESGRQRSSQSSRPCKVCQENGLSRESAFFCASCPEQPGFCSTGGCFVKYHNKLGYSLLKMPHLPVGKGVSQGPQKSQFHMKLRFL</sequence>
<comment type="caution">
    <text evidence="2">The sequence shown here is derived from an EMBL/GenBank/DDBJ whole genome shotgun (WGS) entry which is preliminary data.</text>
</comment>
<proteinExistence type="predicted"/>
<dbReference type="EMBL" id="JBAMIC010000003">
    <property type="protein sequence ID" value="KAK7109567.1"/>
    <property type="molecule type" value="Genomic_DNA"/>
</dbReference>
<name>A0AAN9BPX4_9CAEN</name>
<feature type="compositionally biased region" description="Polar residues" evidence="1">
    <location>
        <begin position="215"/>
        <end position="229"/>
    </location>
</feature>
<evidence type="ECO:0000313" key="3">
    <source>
        <dbReference type="Proteomes" id="UP001374579"/>
    </source>
</evidence>
<feature type="compositionally biased region" description="Basic residues" evidence="1">
    <location>
        <begin position="161"/>
        <end position="173"/>
    </location>
</feature>
<keyword evidence="3" id="KW-1185">Reference proteome</keyword>
<feature type="region of interest" description="Disordered" evidence="1">
    <location>
        <begin position="68"/>
        <end position="229"/>
    </location>
</feature>
<accession>A0AAN9BPX4</accession>
<feature type="compositionally biased region" description="Basic and acidic residues" evidence="1">
    <location>
        <begin position="313"/>
        <end position="332"/>
    </location>
</feature>
<dbReference type="Proteomes" id="UP001374579">
    <property type="component" value="Unassembled WGS sequence"/>
</dbReference>
<feature type="compositionally biased region" description="Polar residues" evidence="1">
    <location>
        <begin position="135"/>
        <end position="157"/>
    </location>
</feature>
<protein>
    <submittedName>
        <fullName evidence="2">Uncharacterized protein</fullName>
    </submittedName>
</protein>
<feature type="compositionally biased region" description="Low complexity" evidence="1">
    <location>
        <begin position="271"/>
        <end position="290"/>
    </location>
</feature>
<organism evidence="2 3">
    <name type="scientific">Littorina saxatilis</name>
    <dbReference type="NCBI Taxonomy" id="31220"/>
    <lineage>
        <taxon>Eukaryota</taxon>
        <taxon>Metazoa</taxon>
        <taxon>Spiralia</taxon>
        <taxon>Lophotrochozoa</taxon>
        <taxon>Mollusca</taxon>
        <taxon>Gastropoda</taxon>
        <taxon>Caenogastropoda</taxon>
        <taxon>Littorinimorpha</taxon>
        <taxon>Littorinoidea</taxon>
        <taxon>Littorinidae</taxon>
        <taxon>Littorina</taxon>
    </lineage>
</organism>
<feature type="compositionally biased region" description="Low complexity" evidence="1">
    <location>
        <begin position="342"/>
        <end position="358"/>
    </location>
</feature>
<feature type="region of interest" description="Disordered" evidence="1">
    <location>
        <begin position="252"/>
        <end position="359"/>
    </location>
</feature>
<evidence type="ECO:0000313" key="2">
    <source>
        <dbReference type="EMBL" id="KAK7109567.1"/>
    </source>
</evidence>
<dbReference type="AlphaFoldDB" id="A0AAN9BPX4"/>
<gene>
    <name evidence="2" type="ORF">V1264_013589</name>
</gene>
<reference evidence="2 3" key="1">
    <citation type="submission" date="2024-02" db="EMBL/GenBank/DDBJ databases">
        <title>Chromosome-scale genome assembly of the rough periwinkle Littorina saxatilis.</title>
        <authorList>
            <person name="De Jode A."/>
            <person name="Faria R."/>
            <person name="Formenti G."/>
            <person name="Sims Y."/>
            <person name="Smith T.P."/>
            <person name="Tracey A."/>
            <person name="Wood J.M.D."/>
            <person name="Zagrodzka Z.B."/>
            <person name="Johannesson K."/>
            <person name="Butlin R.K."/>
            <person name="Leder E.H."/>
        </authorList>
    </citation>
    <scope>NUCLEOTIDE SEQUENCE [LARGE SCALE GENOMIC DNA]</scope>
    <source>
        <strain evidence="2">Snail1</strain>
        <tissue evidence="2">Muscle</tissue>
    </source>
</reference>